<gene>
    <name evidence="1" type="ORF">SAMN04488029_2616</name>
</gene>
<dbReference type="AlphaFoldDB" id="A0A1W2GGZ4"/>
<evidence type="ECO:0008006" key="3">
    <source>
        <dbReference type="Google" id="ProtNLM"/>
    </source>
</evidence>
<dbReference type="RefSeq" id="WP_084373289.1">
    <property type="nucleotide sequence ID" value="NZ_FWYF01000003.1"/>
</dbReference>
<dbReference type="STRING" id="692418.SAMN04488029_2616"/>
<protein>
    <recommendedName>
        <fullName evidence="3">Cytochrome P460</fullName>
    </recommendedName>
</protein>
<evidence type="ECO:0000313" key="1">
    <source>
        <dbReference type="EMBL" id="SMD35935.1"/>
    </source>
</evidence>
<reference evidence="1 2" key="1">
    <citation type="submission" date="2017-04" db="EMBL/GenBank/DDBJ databases">
        <authorList>
            <person name="Afonso C.L."/>
            <person name="Miller P.J."/>
            <person name="Scott M.A."/>
            <person name="Spackman E."/>
            <person name="Goraichik I."/>
            <person name="Dimitrov K.M."/>
            <person name="Suarez D.L."/>
            <person name="Swayne D.E."/>
        </authorList>
    </citation>
    <scope>NUCLEOTIDE SEQUENCE [LARGE SCALE GENOMIC DNA]</scope>
    <source>
        <strain evidence="1 2">DSM 26133</strain>
    </source>
</reference>
<dbReference type="PROSITE" id="PS51257">
    <property type="entry name" value="PROKAR_LIPOPROTEIN"/>
    <property type="match status" value="1"/>
</dbReference>
<evidence type="ECO:0000313" key="2">
    <source>
        <dbReference type="Proteomes" id="UP000192472"/>
    </source>
</evidence>
<dbReference type="EMBL" id="FWYF01000003">
    <property type="protein sequence ID" value="SMD35935.1"/>
    <property type="molecule type" value="Genomic_DNA"/>
</dbReference>
<keyword evidence="2" id="KW-1185">Reference proteome</keyword>
<name>A0A1W2GGZ4_REIFA</name>
<sequence length="476" mass="52230">MKLSKLGQLWPVGLLSALILHLILLSCNKPAPINTETQLLENINQITPVSLPTKGDPGFNFPEDSTLIYQWLADRDTLSIYKHAWGIWAGLTASTDQSFNGSPLLVFETWLGLGEMQSIVKQNMLQARKTQRTMLQKPKQFEHSATLTKQAGVDTTAGLDFGSNFWVTVSYNPSAANYAIQNKIFKKSVLDSYKKPGAIGKIPAFPNDAITLKPTYYVGSVKDDFIRIPAWPGPPDTPKPFGPEVWDSYIFVDVNNGQEEGKKLTPVKGGDDPTPSSTCNLSDFINFEVDAEMAKYLNEQQSAVQGDTAKAGDVALLVAMHVTSKEISNWTWQTFYWAPNPDTPLAPSSNTAATLRPAELSTAAAHYGISTGYAMVWPNQPIVGGTNEGVEPIFGFNPFLEAGFGKGTFAKRKNQLNPNYDYGVQTNCMSCHSLATSSSSVVYSADEYISMDDPYFVDKVQVDFAWSIQSAVITDQ</sequence>
<dbReference type="OrthoDB" id="280897at2"/>
<proteinExistence type="predicted"/>
<organism evidence="1 2">
    <name type="scientific">Reichenbachiella faecimaris</name>
    <dbReference type="NCBI Taxonomy" id="692418"/>
    <lineage>
        <taxon>Bacteria</taxon>
        <taxon>Pseudomonadati</taxon>
        <taxon>Bacteroidota</taxon>
        <taxon>Cytophagia</taxon>
        <taxon>Cytophagales</taxon>
        <taxon>Reichenbachiellaceae</taxon>
        <taxon>Reichenbachiella</taxon>
    </lineage>
</organism>
<dbReference type="Proteomes" id="UP000192472">
    <property type="component" value="Unassembled WGS sequence"/>
</dbReference>
<accession>A0A1W2GGZ4</accession>